<gene>
    <name evidence="2" type="ORF">BD626DRAFT_534396</name>
</gene>
<evidence type="ECO:0000313" key="2">
    <source>
        <dbReference type="EMBL" id="TRM68287.1"/>
    </source>
</evidence>
<comment type="caution">
    <text evidence="2">The sequence shown here is derived from an EMBL/GenBank/DDBJ whole genome shotgun (WGS) entry which is preliminary data.</text>
</comment>
<proteinExistence type="predicted"/>
<dbReference type="EMBL" id="VDMD01000002">
    <property type="protein sequence ID" value="TRM68287.1"/>
    <property type="molecule type" value="Genomic_DNA"/>
</dbReference>
<reference evidence="2 3" key="1">
    <citation type="journal article" date="2019" name="New Phytol.">
        <title>Comparative genomics reveals unique wood-decay strategies and fruiting body development in the Schizophyllaceae.</title>
        <authorList>
            <person name="Almasi E."/>
            <person name="Sahu N."/>
            <person name="Krizsan K."/>
            <person name="Balint B."/>
            <person name="Kovacs G.M."/>
            <person name="Kiss B."/>
            <person name="Cseklye J."/>
            <person name="Drula E."/>
            <person name="Henrissat B."/>
            <person name="Nagy I."/>
            <person name="Chovatia M."/>
            <person name="Adam C."/>
            <person name="LaButti K."/>
            <person name="Lipzen A."/>
            <person name="Riley R."/>
            <person name="Grigoriev I.V."/>
            <person name="Nagy L.G."/>
        </authorList>
    </citation>
    <scope>NUCLEOTIDE SEQUENCE [LARGE SCALE GENOMIC DNA]</scope>
    <source>
        <strain evidence="2 3">NL-1724</strain>
    </source>
</reference>
<feature type="region of interest" description="Disordered" evidence="1">
    <location>
        <begin position="174"/>
        <end position="213"/>
    </location>
</feature>
<dbReference type="OrthoDB" id="3233824at2759"/>
<feature type="region of interest" description="Disordered" evidence="1">
    <location>
        <begin position="125"/>
        <end position="162"/>
    </location>
</feature>
<evidence type="ECO:0000256" key="1">
    <source>
        <dbReference type="SAM" id="MobiDB-lite"/>
    </source>
</evidence>
<feature type="compositionally biased region" description="Low complexity" evidence="1">
    <location>
        <begin position="174"/>
        <end position="190"/>
    </location>
</feature>
<accession>A0A550CU21</accession>
<feature type="compositionally biased region" description="Low complexity" evidence="1">
    <location>
        <begin position="27"/>
        <end position="53"/>
    </location>
</feature>
<evidence type="ECO:0000313" key="3">
    <source>
        <dbReference type="Proteomes" id="UP000320762"/>
    </source>
</evidence>
<organism evidence="2 3">
    <name type="scientific">Schizophyllum amplum</name>
    <dbReference type="NCBI Taxonomy" id="97359"/>
    <lineage>
        <taxon>Eukaryota</taxon>
        <taxon>Fungi</taxon>
        <taxon>Dikarya</taxon>
        <taxon>Basidiomycota</taxon>
        <taxon>Agaricomycotina</taxon>
        <taxon>Agaricomycetes</taxon>
        <taxon>Agaricomycetidae</taxon>
        <taxon>Agaricales</taxon>
        <taxon>Schizophyllaceae</taxon>
        <taxon>Schizophyllum</taxon>
    </lineage>
</organism>
<feature type="region of interest" description="Disordered" evidence="1">
    <location>
        <begin position="228"/>
        <end position="251"/>
    </location>
</feature>
<dbReference type="AlphaFoldDB" id="A0A550CU21"/>
<protein>
    <submittedName>
        <fullName evidence="2">Uncharacterized protein</fullName>
    </submittedName>
</protein>
<dbReference type="Proteomes" id="UP000320762">
    <property type="component" value="Unassembled WGS sequence"/>
</dbReference>
<sequence>MDNSSTPLPSFVELMATLGLDSKQSGHQPGSPPSRQHSRSSSMSSPIPTITTTSPPPPPRMAPMKAKSTPSLREASVLRSKGARFAPYSPTTSTRRGISSSPELEVRQPLRMRRRADNLTVRVHGSAYDSPPRLGASTPISSYVRRKTPTSPAFRESSTPALSPMGLTLPTLPSFFPSSPSSAGSAPLTPDTTDTEAMHTASGPPTKASLDTAEIAIHPRRVYPCGIRISTPPYSVDAAAEPHTRRRLPPG</sequence>
<dbReference type="STRING" id="97359.A0A550CU21"/>
<name>A0A550CU21_9AGAR</name>
<feature type="region of interest" description="Disordered" evidence="1">
    <location>
        <begin position="1"/>
        <end position="111"/>
    </location>
</feature>
<feature type="compositionally biased region" description="Polar residues" evidence="1">
    <location>
        <begin position="89"/>
        <end position="102"/>
    </location>
</feature>
<keyword evidence="3" id="KW-1185">Reference proteome</keyword>